<dbReference type="AlphaFoldDB" id="B3EIG6"/>
<dbReference type="KEGG" id="cli:Clim_2458"/>
<evidence type="ECO:0000313" key="2">
    <source>
        <dbReference type="Proteomes" id="UP000008841"/>
    </source>
</evidence>
<dbReference type="Proteomes" id="UP000008841">
    <property type="component" value="Chromosome"/>
</dbReference>
<dbReference type="HOGENOM" id="CLU_3097031_0_0_10"/>
<name>B3EIG6_CHLL2</name>
<reference evidence="1 2" key="1">
    <citation type="submission" date="2008-05" db="EMBL/GenBank/DDBJ databases">
        <title>Complete sequence of Chlorobium limicola DSM 245.</title>
        <authorList>
            <consortium name="US DOE Joint Genome Institute"/>
            <person name="Lucas S."/>
            <person name="Copeland A."/>
            <person name="Lapidus A."/>
            <person name="Glavina del Rio T."/>
            <person name="Dalin E."/>
            <person name="Tice H."/>
            <person name="Bruce D."/>
            <person name="Goodwin L."/>
            <person name="Pitluck S."/>
            <person name="Schmutz J."/>
            <person name="Larimer F."/>
            <person name="Land M."/>
            <person name="Hauser L."/>
            <person name="Kyrpides N."/>
            <person name="Ovchinnikova G."/>
            <person name="Zhao F."/>
            <person name="Li T."/>
            <person name="Liu Z."/>
            <person name="Overmann J."/>
            <person name="Bryant D.A."/>
            <person name="Richardson P."/>
        </authorList>
    </citation>
    <scope>NUCLEOTIDE SEQUENCE [LARGE SCALE GENOMIC DNA]</scope>
    <source>
        <strain evidence="2">DSM 245 / NBRC 103803 / 6330</strain>
    </source>
</reference>
<gene>
    <name evidence="1" type="ordered locus">Clim_2458</name>
</gene>
<sequence length="51" mass="5802">MFTYKKLNNCLQTDVLEVIGDEPVFLSVEALTSYGAFRNPHPNLITWTKDA</sequence>
<evidence type="ECO:0000313" key="1">
    <source>
        <dbReference type="EMBL" id="ACD91478.1"/>
    </source>
</evidence>
<protein>
    <submittedName>
        <fullName evidence="1">Uncharacterized protein</fullName>
    </submittedName>
</protein>
<dbReference type="EMBL" id="CP001097">
    <property type="protein sequence ID" value="ACD91478.1"/>
    <property type="molecule type" value="Genomic_DNA"/>
</dbReference>
<proteinExistence type="predicted"/>
<accession>B3EIG6</accession>
<organism evidence="1 2">
    <name type="scientific">Chlorobium limicola (strain DSM 245 / NBRC 103803 / 6330)</name>
    <dbReference type="NCBI Taxonomy" id="290315"/>
    <lineage>
        <taxon>Bacteria</taxon>
        <taxon>Pseudomonadati</taxon>
        <taxon>Chlorobiota</taxon>
        <taxon>Chlorobiia</taxon>
        <taxon>Chlorobiales</taxon>
        <taxon>Chlorobiaceae</taxon>
        <taxon>Chlorobium/Pelodictyon group</taxon>
        <taxon>Chlorobium</taxon>
    </lineage>
</organism>
<dbReference type="STRING" id="290315.Clim_2458"/>